<dbReference type="EMBL" id="JACCFK010000002">
    <property type="protein sequence ID" value="NYI92825.1"/>
    <property type="molecule type" value="Genomic_DNA"/>
</dbReference>
<accession>A0A853BDI0</accession>
<gene>
    <name evidence="2" type="ORF">HNR02_006200</name>
</gene>
<feature type="compositionally biased region" description="Low complexity" evidence="1">
    <location>
        <begin position="140"/>
        <end position="156"/>
    </location>
</feature>
<organism evidence="2 3">
    <name type="scientific">Amycolatopsis endophytica</name>
    <dbReference type="NCBI Taxonomy" id="860233"/>
    <lineage>
        <taxon>Bacteria</taxon>
        <taxon>Bacillati</taxon>
        <taxon>Actinomycetota</taxon>
        <taxon>Actinomycetes</taxon>
        <taxon>Pseudonocardiales</taxon>
        <taxon>Pseudonocardiaceae</taxon>
        <taxon>Amycolatopsis</taxon>
    </lineage>
</organism>
<keyword evidence="3" id="KW-1185">Reference proteome</keyword>
<feature type="compositionally biased region" description="Pro residues" evidence="1">
    <location>
        <begin position="86"/>
        <end position="97"/>
    </location>
</feature>
<feature type="compositionally biased region" description="Low complexity" evidence="1">
    <location>
        <begin position="32"/>
        <end position="85"/>
    </location>
</feature>
<evidence type="ECO:0000313" key="3">
    <source>
        <dbReference type="Proteomes" id="UP000549616"/>
    </source>
</evidence>
<feature type="compositionally biased region" description="Low complexity" evidence="1">
    <location>
        <begin position="202"/>
        <end position="217"/>
    </location>
</feature>
<proteinExistence type="predicted"/>
<feature type="compositionally biased region" description="Low complexity" evidence="1">
    <location>
        <begin position="7"/>
        <end position="19"/>
    </location>
</feature>
<sequence length="276" mass="29418">MKCWWRSASSYSRPSGPSVSPCPMPPRPSCLRAPSPRSVPALRPRAPSPRSVPALRPRAPSPRSVPALRPRAPSLRPISALRLSPHPLPAPRSPPHSTPALHSCAPPRRSDRPHAPLRLGRPRPVTSSPRRAPPRPEPFQPHGATSSPGGASRSASPLILRSQPVRYPPSRSTRGALDAADRFSAYRTNGRVTRRGQPQPGTAHATSTSPSPASTTACSRRHKHLHSGAINPLGPPPTPRLTPLSATHSFRQSPPRPAHPVDSPGRGQSARCSLSG</sequence>
<protein>
    <submittedName>
        <fullName evidence="2">Uncharacterized protein</fullName>
    </submittedName>
</protein>
<name>A0A853BDI0_9PSEU</name>
<dbReference type="Proteomes" id="UP000549616">
    <property type="component" value="Unassembled WGS sequence"/>
</dbReference>
<feature type="region of interest" description="Disordered" evidence="1">
    <location>
        <begin position="1"/>
        <end position="276"/>
    </location>
</feature>
<evidence type="ECO:0000256" key="1">
    <source>
        <dbReference type="SAM" id="MobiDB-lite"/>
    </source>
</evidence>
<evidence type="ECO:0000313" key="2">
    <source>
        <dbReference type="EMBL" id="NYI92825.1"/>
    </source>
</evidence>
<reference evidence="2 3" key="1">
    <citation type="submission" date="2020-07" db="EMBL/GenBank/DDBJ databases">
        <title>Sequencing the genomes of 1000 actinobacteria strains.</title>
        <authorList>
            <person name="Klenk H.-P."/>
        </authorList>
    </citation>
    <scope>NUCLEOTIDE SEQUENCE [LARGE SCALE GENOMIC DNA]</scope>
    <source>
        <strain evidence="2 3">DSM 104006</strain>
    </source>
</reference>
<dbReference type="AlphaFoldDB" id="A0A853BDI0"/>
<comment type="caution">
    <text evidence="2">The sequence shown here is derived from an EMBL/GenBank/DDBJ whole genome shotgun (WGS) entry which is preliminary data.</text>
</comment>